<protein>
    <submittedName>
        <fullName evidence="3">AarF/ABC1/UbiB kinase family protein</fullName>
    </submittedName>
</protein>
<evidence type="ECO:0000256" key="1">
    <source>
        <dbReference type="ARBA" id="ARBA00009670"/>
    </source>
</evidence>
<dbReference type="CDD" id="cd05121">
    <property type="entry name" value="ABC1_ADCK3-like"/>
    <property type="match status" value="1"/>
</dbReference>
<keyword evidence="4" id="KW-1185">Reference proteome</keyword>
<dbReference type="Proteomes" id="UP000820669">
    <property type="component" value="Unassembled WGS sequence"/>
</dbReference>
<evidence type="ECO:0000313" key="3">
    <source>
        <dbReference type="EMBL" id="NMH99352.1"/>
    </source>
</evidence>
<dbReference type="EMBL" id="JAAXLA010000035">
    <property type="protein sequence ID" value="NMH99352.1"/>
    <property type="molecule type" value="Genomic_DNA"/>
</dbReference>
<sequence length="511" mass="56315">MAAPARAQAVARVLGGLAAREARALANRRNGPAEADPGRERARAIRHALEELGPFYVKFGQMLATRPDMVPDTMIAEFEHLQDQVSPLSFSDLEPVLEAELGAGWRSRFRSIDVEKPLGAASVAQVYRVELDDGRPGVVKVQRPGIAALMRDDMWLMRRIARLVGKRTPDFTEVIDIEAMLDMIFDIMEPELDFTREAENMDAARQVAATFDLVEIPDVVAATPRVLVQSMAAGRPVRDVQPRPEDAERLLAAGHDVFGFMCQSYFSERVFHADPHPGNIFLSDDGSGDYTATIIDWGMVGRMDRRMSMSLLLLLISILRNDGSGAARAWIELGRVTPRGDVAGFVGDMSRLVPKLAGRSLGDIDFGTVLTSALGFATKRGISTNPMVSVLGKSYANLEGSVRLFAPQISLTDVMGQNLRRIMQQMLSEEVNEEQLAAVALETLLGGGIVRNWRSVADDAVSRGLTVQTAQIEHRRSRREDRADARAAKLRRSLVGLGLAALWLDHRRRIR</sequence>
<proteinExistence type="inferred from homology"/>
<dbReference type="Pfam" id="PF03109">
    <property type="entry name" value="ABC1"/>
    <property type="match status" value="1"/>
</dbReference>
<dbReference type="PANTHER" id="PTHR10566:SF113">
    <property type="entry name" value="PROTEIN ACTIVITY OF BC1 COMPLEX KINASE 7, CHLOROPLASTIC"/>
    <property type="match status" value="1"/>
</dbReference>
<name>A0ABX1SEX0_9PSEU</name>
<dbReference type="RefSeq" id="WP_169382839.1">
    <property type="nucleotide sequence ID" value="NZ_JAAXLA010000035.1"/>
</dbReference>
<comment type="caution">
    <text evidence="3">The sequence shown here is derived from an EMBL/GenBank/DDBJ whole genome shotgun (WGS) entry which is preliminary data.</text>
</comment>
<dbReference type="InterPro" id="IPR004147">
    <property type="entry name" value="ABC1_dom"/>
</dbReference>
<dbReference type="InterPro" id="IPR011009">
    <property type="entry name" value="Kinase-like_dom_sf"/>
</dbReference>
<reference evidence="3 4" key="1">
    <citation type="submission" date="2020-04" db="EMBL/GenBank/DDBJ databases">
        <authorList>
            <person name="Klaysubun C."/>
            <person name="Duangmal K."/>
            <person name="Lipun K."/>
        </authorList>
    </citation>
    <scope>NUCLEOTIDE SEQUENCE [LARGE SCALE GENOMIC DNA]</scope>
    <source>
        <strain evidence="3 4">K10HN5</strain>
    </source>
</reference>
<dbReference type="InterPro" id="IPR050154">
    <property type="entry name" value="UbiB_kinase"/>
</dbReference>
<dbReference type="PANTHER" id="PTHR10566">
    <property type="entry name" value="CHAPERONE-ACTIVITY OF BC1 COMPLEX CABC1 -RELATED"/>
    <property type="match status" value="1"/>
</dbReference>
<gene>
    <name evidence="3" type="ORF">HF526_18840</name>
</gene>
<dbReference type="GO" id="GO:0016301">
    <property type="term" value="F:kinase activity"/>
    <property type="evidence" value="ECO:0007669"/>
    <property type="project" value="UniProtKB-KW"/>
</dbReference>
<evidence type="ECO:0000259" key="2">
    <source>
        <dbReference type="Pfam" id="PF03109"/>
    </source>
</evidence>
<keyword evidence="3" id="KW-0418">Kinase</keyword>
<organism evidence="3 4">
    <name type="scientific">Pseudonocardia acidicola</name>
    <dbReference type="NCBI Taxonomy" id="2724939"/>
    <lineage>
        <taxon>Bacteria</taxon>
        <taxon>Bacillati</taxon>
        <taxon>Actinomycetota</taxon>
        <taxon>Actinomycetes</taxon>
        <taxon>Pseudonocardiales</taxon>
        <taxon>Pseudonocardiaceae</taxon>
        <taxon>Pseudonocardia</taxon>
    </lineage>
</organism>
<dbReference type="SUPFAM" id="SSF56112">
    <property type="entry name" value="Protein kinase-like (PK-like)"/>
    <property type="match status" value="1"/>
</dbReference>
<feature type="domain" description="ABC1 atypical kinase-like" evidence="2">
    <location>
        <begin position="81"/>
        <end position="326"/>
    </location>
</feature>
<accession>A0ABX1SEX0</accession>
<comment type="similarity">
    <text evidence="1">Belongs to the protein kinase superfamily. ADCK protein kinase family.</text>
</comment>
<evidence type="ECO:0000313" key="4">
    <source>
        <dbReference type="Proteomes" id="UP000820669"/>
    </source>
</evidence>
<keyword evidence="3" id="KW-0808">Transferase</keyword>